<keyword evidence="3" id="KW-0378">Hydrolase</keyword>
<dbReference type="PANTHER" id="PTHR32502">
    <property type="entry name" value="N-ACETYLGALACTOSAMINE PERMEASE II COMPONENT-RELATED"/>
    <property type="match status" value="1"/>
</dbReference>
<proteinExistence type="inferred from homology"/>
<name>A0A1S8SCK6_CLOBE</name>
<dbReference type="EC" id="5.3.1.-" evidence="6"/>
<dbReference type="InterPro" id="IPR035466">
    <property type="entry name" value="GlmS/AgaS_SIS"/>
</dbReference>
<feature type="domain" description="SIS" evidence="5">
    <location>
        <begin position="47"/>
        <end position="198"/>
    </location>
</feature>
<evidence type="ECO:0000313" key="7">
    <source>
        <dbReference type="Proteomes" id="UP000190973"/>
    </source>
</evidence>
<dbReference type="Gene3D" id="3.40.50.10490">
    <property type="entry name" value="Glucose-6-phosphate isomerase like protein, domain 1"/>
    <property type="match status" value="2"/>
</dbReference>
<keyword evidence="2" id="KW-0677">Repeat</keyword>
<evidence type="ECO:0000256" key="4">
    <source>
        <dbReference type="ARBA" id="ARBA00029292"/>
    </source>
</evidence>
<dbReference type="CDD" id="cd05008">
    <property type="entry name" value="SIS_GlmS_GlmD_1"/>
    <property type="match status" value="1"/>
</dbReference>
<dbReference type="EMBL" id="LZZI01000018">
    <property type="protein sequence ID" value="OOM63002.1"/>
    <property type="molecule type" value="Genomic_DNA"/>
</dbReference>
<dbReference type="PANTHER" id="PTHR32502:SF3">
    <property type="entry name" value="D-GALACTOSAMINE-6-PHOSPHATE DEAMINASE AGAS-RELATED"/>
    <property type="match status" value="1"/>
</dbReference>
<evidence type="ECO:0000313" key="6">
    <source>
        <dbReference type="EMBL" id="OOM63002.1"/>
    </source>
</evidence>
<sequence>MIFGKKAQELEEIKAIYTAREIRQQPDLWRETYEIVLNQKEAIQKFIKENIDENTRIILTGAGTSEHVGNTIYLELNKRLNARVEAIATTDIVSNPEEYIEKGTKTIVVSYARSGNSPESVGTYDLFENNVDNIFQIVITCDKDGDLAKRCATDEKNLLILMPEKSNDLSFAMTSSFSCMTLASLLVFDIDNIEKNKEIIDIIAAQGEDILENKWEEVKKLVDYKAGRIVYLGSGMLKGLCKEMALKNLELTSGRIVTICESTLGFRHGPKSIINDDTLVILMTSSNEYTKLYDLDLVKEIYGDSGDHKLAVISYEEEQQLKDNCNNYLCVNGKNIPDAYKVFNYMLFGQMFGYLDSLNLNISPDNPRPDGTVNRVVKGVVIHEYK</sequence>
<dbReference type="GO" id="GO:1901135">
    <property type="term" value="P:carbohydrate derivative metabolic process"/>
    <property type="evidence" value="ECO:0007669"/>
    <property type="project" value="InterPro"/>
</dbReference>
<dbReference type="InterPro" id="IPR001347">
    <property type="entry name" value="SIS_dom"/>
</dbReference>
<comment type="similarity">
    <text evidence="1">Belongs to the SIS family. AgaS subfamily.</text>
</comment>
<comment type="catalytic activity">
    <reaction evidence="4">
        <text>D-galactosamine 6-phosphate + H2O = D-tagatopyranose 1-phosphate + NH4(+)</text>
        <dbReference type="Rhea" id="RHEA:47680"/>
        <dbReference type="ChEBI" id="CHEBI:15377"/>
        <dbReference type="ChEBI" id="CHEBI:28938"/>
        <dbReference type="ChEBI" id="CHEBI:71674"/>
        <dbReference type="ChEBI" id="CHEBI:138150"/>
    </reaction>
</comment>
<organism evidence="6 7">
    <name type="scientific">Clostridium beijerinckii</name>
    <name type="common">Clostridium MP</name>
    <dbReference type="NCBI Taxonomy" id="1520"/>
    <lineage>
        <taxon>Bacteria</taxon>
        <taxon>Bacillati</taxon>
        <taxon>Bacillota</taxon>
        <taxon>Clostridia</taxon>
        <taxon>Eubacteriales</taxon>
        <taxon>Clostridiaceae</taxon>
        <taxon>Clostridium</taxon>
    </lineage>
</organism>
<dbReference type="SUPFAM" id="SSF53697">
    <property type="entry name" value="SIS domain"/>
    <property type="match status" value="1"/>
</dbReference>
<dbReference type="GO" id="GO:0016853">
    <property type="term" value="F:isomerase activity"/>
    <property type="evidence" value="ECO:0007669"/>
    <property type="project" value="UniProtKB-KW"/>
</dbReference>
<evidence type="ECO:0000256" key="3">
    <source>
        <dbReference type="ARBA" id="ARBA00022801"/>
    </source>
</evidence>
<dbReference type="GO" id="GO:0097367">
    <property type="term" value="F:carbohydrate derivative binding"/>
    <property type="evidence" value="ECO:0007669"/>
    <property type="project" value="InterPro"/>
</dbReference>
<evidence type="ECO:0000256" key="1">
    <source>
        <dbReference type="ARBA" id="ARBA00007748"/>
    </source>
</evidence>
<dbReference type="AlphaFoldDB" id="A0A1S8SCK6"/>
<dbReference type="InterPro" id="IPR050303">
    <property type="entry name" value="GatZ_KbaZ_carbometab"/>
</dbReference>
<gene>
    <name evidence="6" type="primary">agaS_1</name>
    <name evidence="6" type="ORF">CLBCK_14710</name>
</gene>
<keyword evidence="6" id="KW-0413">Isomerase</keyword>
<dbReference type="InterPro" id="IPR035464">
    <property type="entry name" value="SIS_AgaS"/>
</dbReference>
<dbReference type="GO" id="GO:0009401">
    <property type="term" value="P:phosphoenolpyruvate-dependent sugar phosphotransferase system"/>
    <property type="evidence" value="ECO:0007669"/>
    <property type="project" value="TreeGrafter"/>
</dbReference>
<dbReference type="Proteomes" id="UP000190973">
    <property type="component" value="Unassembled WGS sequence"/>
</dbReference>
<dbReference type="GO" id="GO:0016787">
    <property type="term" value="F:hydrolase activity"/>
    <property type="evidence" value="ECO:0007669"/>
    <property type="project" value="UniProtKB-KW"/>
</dbReference>
<evidence type="ECO:0000259" key="5">
    <source>
        <dbReference type="PROSITE" id="PS51464"/>
    </source>
</evidence>
<dbReference type="RefSeq" id="WP_077838163.1">
    <property type="nucleotide sequence ID" value="NZ_JABTAE010000001.1"/>
</dbReference>
<dbReference type="GO" id="GO:0005886">
    <property type="term" value="C:plasma membrane"/>
    <property type="evidence" value="ECO:0007669"/>
    <property type="project" value="TreeGrafter"/>
</dbReference>
<dbReference type="CDD" id="cd05010">
    <property type="entry name" value="SIS_AgaS_like"/>
    <property type="match status" value="1"/>
</dbReference>
<dbReference type="PROSITE" id="PS51464">
    <property type="entry name" value="SIS"/>
    <property type="match status" value="2"/>
</dbReference>
<protein>
    <submittedName>
        <fullName evidence="6">Putative tagatose-6-phosphate ketose/aldose isomerase</fullName>
        <ecNumber evidence="6">5.3.1.-</ecNumber>
    </submittedName>
</protein>
<comment type="caution">
    <text evidence="6">The sequence shown here is derived from an EMBL/GenBank/DDBJ whole genome shotgun (WGS) entry which is preliminary data.</text>
</comment>
<feature type="domain" description="SIS" evidence="5">
    <location>
        <begin position="218"/>
        <end position="367"/>
    </location>
</feature>
<dbReference type="Pfam" id="PF01380">
    <property type="entry name" value="SIS"/>
    <property type="match status" value="2"/>
</dbReference>
<reference evidence="6 7" key="1">
    <citation type="submission" date="2016-05" db="EMBL/GenBank/DDBJ databases">
        <title>Microbial solvent formation.</title>
        <authorList>
            <person name="Poehlein A."/>
            <person name="Montoya Solano J.D."/>
            <person name="Flitsch S."/>
            <person name="Krabben P."/>
            <person name="Duerre P."/>
            <person name="Daniel R."/>
        </authorList>
    </citation>
    <scope>NUCLEOTIDE SEQUENCE [LARGE SCALE GENOMIC DNA]</scope>
    <source>
        <strain evidence="6 7">DSM 53</strain>
    </source>
</reference>
<dbReference type="InterPro" id="IPR046348">
    <property type="entry name" value="SIS_dom_sf"/>
</dbReference>
<accession>A0A1S8SCK6</accession>
<evidence type="ECO:0000256" key="2">
    <source>
        <dbReference type="ARBA" id="ARBA00022737"/>
    </source>
</evidence>